<dbReference type="SUPFAM" id="SSF52540">
    <property type="entry name" value="P-loop containing nucleoside triphosphate hydrolases"/>
    <property type="match status" value="1"/>
</dbReference>
<proteinExistence type="predicted"/>
<organism evidence="2 3">
    <name type="scientific">Owenia fusiformis</name>
    <name type="common">Polychaete worm</name>
    <dbReference type="NCBI Taxonomy" id="6347"/>
    <lineage>
        <taxon>Eukaryota</taxon>
        <taxon>Metazoa</taxon>
        <taxon>Spiralia</taxon>
        <taxon>Lophotrochozoa</taxon>
        <taxon>Annelida</taxon>
        <taxon>Polychaeta</taxon>
        <taxon>Sedentaria</taxon>
        <taxon>Canalipalpata</taxon>
        <taxon>Sabellida</taxon>
        <taxon>Oweniida</taxon>
        <taxon>Oweniidae</taxon>
        <taxon>Owenia</taxon>
    </lineage>
</organism>
<dbReference type="EMBL" id="CAIIXF020000003">
    <property type="protein sequence ID" value="CAH1779642.1"/>
    <property type="molecule type" value="Genomic_DNA"/>
</dbReference>
<dbReference type="CDD" id="cd01673">
    <property type="entry name" value="dNK"/>
    <property type="match status" value="1"/>
</dbReference>
<dbReference type="GO" id="GO:0019136">
    <property type="term" value="F:deoxynucleoside kinase activity"/>
    <property type="evidence" value="ECO:0007669"/>
    <property type="project" value="TreeGrafter"/>
</dbReference>
<reference evidence="2" key="1">
    <citation type="submission" date="2022-03" db="EMBL/GenBank/DDBJ databases">
        <authorList>
            <person name="Martin C."/>
        </authorList>
    </citation>
    <scope>NUCLEOTIDE SEQUENCE</scope>
</reference>
<dbReference type="InterPro" id="IPR031314">
    <property type="entry name" value="DNK_dom"/>
</dbReference>
<dbReference type="FunFam" id="3.40.50.300:FF:001571">
    <property type="entry name" value="Deoxynucleoside kinase"/>
    <property type="match status" value="1"/>
</dbReference>
<gene>
    <name evidence="2" type="ORF">OFUS_LOCUS6433</name>
</gene>
<comment type="caution">
    <text evidence="2">The sequence shown here is derived from an EMBL/GenBank/DDBJ whole genome shotgun (WGS) entry which is preliminary data.</text>
</comment>
<dbReference type="Pfam" id="PF01712">
    <property type="entry name" value="dNK"/>
    <property type="match status" value="1"/>
</dbReference>
<dbReference type="PANTHER" id="PTHR10513">
    <property type="entry name" value="DEOXYNUCLEOSIDE KINASE"/>
    <property type="match status" value="1"/>
</dbReference>
<dbReference type="InterPro" id="IPR050566">
    <property type="entry name" value="Deoxyribonucleoside_kinase"/>
</dbReference>
<evidence type="ECO:0000259" key="1">
    <source>
        <dbReference type="Pfam" id="PF01712"/>
    </source>
</evidence>
<dbReference type="GO" id="GO:0005739">
    <property type="term" value="C:mitochondrion"/>
    <property type="evidence" value="ECO:0007669"/>
    <property type="project" value="TreeGrafter"/>
</dbReference>
<evidence type="ECO:0000313" key="2">
    <source>
        <dbReference type="EMBL" id="CAH1779642.1"/>
    </source>
</evidence>
<dbReference type="PANTHER" id="PTHR10513:SF24">
    <property type="entry name" value="THYMIDINE KINASE 2, MITOCHONDRIAL"/>
    <property type="match status" value="1"/>
</dbReference>
<keyword evidence="3" id="KW-1185">Reference proteome</keyword>
<dbReference type="OrthoDB" id="567086at2759"/>
<name>A0A8J1TVH4_OWEFU</name>
<evidence type="ECO:0000313" key="3">
    <source>
        <dbReference type="Proteomes" id="UP000749559"/>
    </source>
</evidence>
<dbReference type="AlphaFoldDB" id="A0A8J1TVH4"/>
<sequence>MRILTRVFRQSSLCTTDIKVQKRQMNMIWTTCSSWIERISSLVQPKQKTFTVSVEGNIGSGKTSFLRYIQANHDNITEVTEEPTDRWRNIQGHNALALMYEDPARWSLTFQTYVQLTMLQSHMAPQKKPIKMMERSIHSAKQCFVENLHNNGTMPDIEYIVLSEWYDYICAHDKVDVDIIVYLKTRPEVVLERIKKRHRNEEQTIPLEYLEQLHKLHEDWLGHQPNVLTLDANCDLIEMKTEIDKHIKTILCGLVTSKQSHSSSVDSEHLLPVRNGFKPHTALTNDGNLKSSAHLKATTGVLKQGD</sequence>
<dbReference type="Proteomes" id="UP000749559">
    <property type="component" value="Unassembled WGS sequence"/>
</dbReference>
<feature type="domain" description="Deoxynucleoside kinase" evidence="1">
    <location>
        <begin position="52"/>
        <end position="248"/>
    </location>
</feature>
<dbReference type="InterPro" id="IPR027417">
    <property type="entry name" value="P-loop_NTPase"/>
</dbReference>
<dbReference type="Gene3D" id="3.40.50.300">
    <property type="entry name" value="P-loop containing nucleotide triphosphate hydrolases"/>
    <property type="match status" value="1"/>
</dbReference>
<accession>A0A8J1TVH4</accession>
<protein>
    <recommendedName>
        <fullName evidence="1">Deoxynucleoside kinase domain-containing protein</fullName>
    </recommendedName>
</protein>